<dbReference type="EMBL" id="BPLR01001917">
    <property type="protein sequence ID" value="GIX68039.1"/>
    <property type="molecule type" value="Genomic_DNA"/>
</dbReference>
<sequence>MPLAKFVVLDSSEKKKGPLKFRISWEKAVHLSLSSEKEVSNFVKLSPFILTSSGSATMSSSVVRYRTQLDVAQLFLFASSQPT</sequence>
<reference evidence="1 2" key="1">
    <citation type="submission" date="2021-06" db="EMBL/GenBank/DDBJ databases">
        <title>Caerostris extrusa draft genome.</title>
        <authorList>
            <person name="Kono N."/>
            <person name="Arakawa K."/>
        </authorList>
    </citation>
    <scope>NUCLEOTIDE SEQUENCE [LARGE SCALE GENOMIC DNA]</scope>
</reference>
<evidence type="ECO:0000313" key="2">
    <source>
        <dbReference type="Proteomes" id="UP001054945"/>
    </source>
</evidence>
<proteinExistence type="predicted"/>
<organism evidence="1 2">
    <name type="scientific">Caerostris extrusa</name>
    <name type="common">Bark spider</name>
    <name type="synonym">Caerostris bankana</name>
    <dbReference type="NCBI Taxonomy" id="172846"/>
    <lineage>
        <taxon>Eukaryota</taxon>
        <taxon>Metazoa</taxon>
        <taxon>Ecdysozoa</taxon>
        <taxon>Arthropoda</taxon>
        <taxon>Chelicerata</taxon>
        <taxon>Arachnida</taxon>
        <taxon>Araneae</taxon>
        <taxon>Araneomorphae</taxon>
        <taxon>Entelegynae</taxon>
        <taxon>Araneoidea</taxon>
        <taxon>Araneidae</taxon>
        <taxon>Caerostris</taxon>
    </lineage>
</organism>
<evidence type="ECO:0000313" key="1">
    <source>
        <dbReference type="EMBL" id="GIX68039.1"/>
    </source>
</evidence>
<name>A0AAV4MB40_CAEEX</name>
<accession>A0AAV4MB40</accession>
<gene>
    <name evidence="1" type="ORF">CEXT_195131</name>
</gene>
<comment type="caution">
    <text evidence="1">The sequence shown here is derived from an EMBL/GenBank/DDBJ whole genome shotgun (WGS) entry which is preliminary data.</text>
</comment>
<protein>
    <submittedName>
        <fullName evidence="1">Uncharacterized protein</fullName>
    </submittedName>
</protein>
<dbReference type="Proteomes" id="UP001054945">
    <property type="component" value="Unassembled WGS sequence"/>
</dbReference>
<keyword evidence="2" id="KW-1185">Reference proteome</keyword>
<dbReference type="AlphaFoldDB" id="A0AAV4MB40"/>